<accession>A0A5B7F5Z3</accession>
<protein>
    <submittedName>
        <fullName evidence="2">Uncharacterized protein</fullName>
    </submittedName>
</protein>
<evidence type="ECO:0000313" key="2">
    <source>
        <dbReference type="EMBL" id="MPC41872.1"/>
    </source>
</evidence>
<organism evidence="2 3">
    <name type="scientific">Portunus trituberculatus</name>
    <name type="common">Swimming crab</name>
    <name type="synonym">Neptunus trituberculatus</name>
    <dbReference type="NCBI Taxonomy" id="210409"/>
    <lineage>
        <taxon>Eukaryota</taxon>
        <taxon>Metazoa</taxon>
        <taxon>Ecdysozoa</taxon>
        <taxon>Arthropoda</taxon>
        <taxon>Crustacea</taxon>
        <taxon>Multicrustacea</taxon>
        <taxon>Malacostraca</taxon>
        <taxon>Eumalacostraca</taxon>
        <taxon>Eucarida</taxon>
        <taxon>Decapoda</taxon>
        <taxon>Pleocyemata</taxon>
        <taxon>Brachyura</taxon>
        <taxon>Eubrachyura</taxon>
        <taxon>Portunoidea</taxon>
        <taxon>Portunidae</taxon>
        <taxon>Portuninae</taxon>
        <taxon>Portunus</taxon>
    </lineage>
</organism>
<proteinExistence type="predicted"/>
<feature type="region of interest" description="Disordered" evidence="1">
    <location>
        <begin position="1"/>
        <end position="72"/>
    </location>
</feature>
<dbReference type="Proteomes" id="UP000324222">
    <property type="component" value="Unassembled WGS sequence"/>
</dbReference>
<feature type="compositionally biased region" description="Polar residues" evidence="1">
    <location>
        <begin position="19"/>
        <end position="28"/>
    </location>
</feature>
<dbReference type="EMBL" id="VSRR010005217">
    <property type="protein sequence ID" value="MPC41872.1"/>
    <property type="molecule type" value="Genomic_DNA"/>
</dbReference>
<dbReference type="AlphaFoldDB" id="A0A5B7F5Z3"/>
<name>A0A5B7F5Z3_PORTR</name>
<reference evidence="2 3" key="1">
    <citation type="submission" date="2019-05" db="EMBL/GenBank/DDBJ databases">
        <title>Another draft genome of Portunus trituberculatus and its Hox gene families provides insights of decapod evolution.</title>
        <authorList>
            <person name="Jeong J.-H."/>
            <person name="Song I."/>
            <person name="Kim S."/>
            <person name="Choi T."/>
            <person name="Kim D."/>
            <person name="Ryu S."/>
            <person name="Kim W."/>
        </authorList>
    </citation>
    <scope>NUCLEOTIDE SEQUENCE [LARGE SCALE GENOMIC DNA]</scope>
    <source>
        <tissue evidence="2">Muscle</tissue>
    </source>
</reference>
<comment type="caution">
    <text evidence="2">The sequence shown here is derived from an EMBL/GenBank/DDBJ whole genome shotgun (WGS) entry which is preliminary data.</text>
</comment>
<gene>
    <name evidence="2" type="ORF">E2C01_035478</name>
</gene>
<evidence type="ECO:0000256" key="1">
    <source>
        <dbReference type="SAM" id="MobiDB-lite"/>
    </source>
</evidence>
<sequence>MAKGQLASALLQRTAAARTGTNSTTPPSVTRPAAHRKHPAQEPRPDPTLACSPILPPHPSDPKSPPRAFPLPYPFHNAPSSYTTHIILPPIPPPLPATLPPSCLVLIPCPDSRPRPAWCFSSPWEMEAKISCLEDDSAADEERA</sequence>
<feature type="compositionally biased region" description="Pro residues" evidence="1">
    <location>
        <begin position="54"/>
        <end position="72"/>
    </location>
</feature>
<keyword evidence="3" id="KW-1185">Reference proteome</keyword>
<evidence type="ECO:0000313" key="3">
    <source>
        <dbReference type="Proteomes" id="UP000324222"/>
    </source>
</evidence>